<dbReference type="Proteomes" id="UP000485058">
    <property type="component" value="Unassembled WGS sequence"/>
</dbReference>
<evidence type="ECO:0000313" key="3">
    <source>
        <dbReference type="Proteomes" id="UP000485058"/>
    </source>
</evidence>
<name>A0A699ZYV7_HAELA</name>
<evidence type="ECO:0000256" key="1">
    <source>
        <dbReference type="SAM" id="MobiDB-lite"/>
    </source>
</evidence>
<dbReference type="AlphaFoldDB" id="A0A699ZYV7"/>
<comment type="caution">
    <text evidence="2">The sequence shown here is derived from an EMBL/GenBank/DDBJ whole genome shotgun (WGS) entry which is preliminary data.</text>
</comment>
<sequence>MSLPAHHAALGIEITSTAAPHPGRSPETEDSERQGLLETIGASPPPDSVSLSSYLVNISSAGFTRRRRHVSSFYEQQNSIIESFLETEGLHSGEGAGVFDIVHHTGCCELLRIYWQAAR</sequence>
<organism evidence="2 3">
    <name type="scientific">Haematococcus lacustris</name>
    <name type="common">Green alga</name>
    <name type="synonym">Haematococcus pluvialis</name>
    <dbReference type="NCBI Taxonomy" id="44745"/>
    <lineage>
        <taxon>Eukaryota</taxon>
        <taxon>Viridiplantae</taxon>
        <taxon>Chlorophyta</taxon>
        <taxon>core chlorophytes</taxon>
        <taxon>Chlorophyceae</taxon>
        <taxon>CS clade</taxon>
        <taxon>Chlamydomonadales</taxon>
        <taxon>Haematococcaceae</taxon>
        <taxon>Haematococcus</taxon>
    </lineage>
</organism>
<dbReference type="EMBL" id="BLLF01003428">
    <property type="protein sequence ID" value="GFH27305.1"/>
    <property type="molecule type" value="Genomic_DNA"/>
</dbReference>
<feature type="region of interest" description="Disordered" evidence="1">
    <location>
        <begin position="12"/>
        <end position="46"/>
    </location>
</feature>
<accession>A0A699ZYV7</accession>
<gene>
    <name evidence="2" type="ORF">HaLaN_25607</name>
</gene>
<proteinExistence type="predicted"/>
<keyword evidence="3" id="KW-1185">Reference proteome</keyword>
<reference evidence="2 3" key="1">
    <citation type="submission" date="2020-02" db="EMBL/GenBank/DDBJ databases">
        <title>Draft genome sequence of Haematococcus lacustris strain NIES-144.</title>
        <authorList>
            <person name="Morimoto D."/>
            <person name="Nakagawa S."/>
            <person name="Yoshida T."/>
            <person name="Sawayama S."/>
        </authorList>
    </citation>
    <scope>NUCLEOTIDE SEQUENCE [LARGE SCALE GENOMIC DNA]</scope>
    <source>
        <strain evidence="2 3">NIES-144</strain>
    </source>
</reference>
<protein>
    <submittedName>
        <fullName evidence="2">Uncharacterized protein</fullName>
    </submittedName>
</protein>
<feature type="compositionally biased region" description="Basic and acidic residues" evidence="1">
    <location>
        <begin position="24"/>
        <end position="35"/>
    </location>
</feature>
<evidence type="ECO:0000313" key="2">
    <source>
        <dbReference type="EMBL" id="GFH27305.1"/>
    </source>
</evidence>